<dbReference type="PANTHER" id="PTHR31635">
    <property type="entry name" value="REVERSE TRANSCRIPTASE DOMAIN-CONTAINING PROTEIN-RELATED"/>
    <property type="match status" value="1"/>
</dbReference>
<evidence type="ECO:0000259" key="1">
    <source>
        <dbReference type="PROSITE" id="PS50878"/>
    </source>
</evidence>
<keyword evidence="3" id="KW-1185">Reference proteome</keyword>
<name>A0ABR0Q3G8_GOSAR</name>
<accession>A0ABR0Q3G8</accession>
<evidence type="ECO:0000313" key="2">
    <source>
        <dbReference type="EMBL" id="KAK5833597.1"/>
    </source>
</evidence>
<comment type="caution">
    <text evidence="2">The sequence shown here is derived from an EMBL/GenBank/DDBJ whole genome shotgun (WGS) entry which is preliminary data.</text>
</comment>
<dbReference type="Pfam" id="PF00078">
    <property type="entry name" value="RVT_1"/>
    <property type="match status" value="1"/>
</dbReference>
<dbReference type="InterPro" id="IPR043502">
    <property type="entry name" value="DNA/RNA_pol_sf"/>
</dbReference>
<dbReference type="EMBL" id="JARKNE010000005">
    <property type="protein sequence ID" value="KAK5833597.1"/>
    <property type="molecule type" value="Genomic_DNA"/>
</dbReference>
<proteinExistence type="predicted"/>
<dbReference type="CDD" id="cd01650">
    <property type="entry name" value="RT_nLTR_like"/>
    <property type="match status" value="1"/>
</dbReference>
<reference evidence="2 3" key="1">
    <citation type="submission" date="2023-03" db="EMBL/GenBank/DDBJ databases">
        <title>WGS of Gossypium arboreum.</title>
        <authorList>
            <person name="Yu D."/>
        </authorList>
    </citation>
    <scope>NUCLEOTIDE SEQUENCE [LARGE SCALE GENOMIC DNA]</scope>
    <source>
        <tissue evidence="2">Leaf</tissue>
    </source>
</reference>
<feature type="domain" description="Reverse transcriptase" evidence="1">
    <location>
        <begin position="1"/>
        <end position="205"/>
    </location>
</feature>
<dbReference type="SUPFAM" id="SSF56672">
    <property type="entry name" value="DNA/RNA polymerases"/>
    <property type="match status" value="1"/>
</dbReference>
<dbReference type="Proteomes" id="UP001358586">
    <property type="component" value="Chromosome 5"/>
</dbReference>
<dbReference type="PANTHER" id="PTHR31635:SF196">
    <property type="entry name" value="REVERSE TRANSCRIPTASE DOMAIN-CONTAINING PROTEIN-RELATED"/>
    <property type="match status" value="1"/>
</dbReference>
<organism evidence="2 3">
    <name type="scientific">Gossypium arboreum</name>
    <name type="common">Tree cotton</name>
    <name type="synonym">Gossypium nanking</name>
    <dbReference type="NCBI Taxonomy" id="29729"/>
    <lineage>
        <taxon>Eukaryota</taxon>
        <taxon>Viridiplantae</taxon>
        <taxon>Streptophyta</taxon>
        <taxon>Embryophyta</taxon>
        <taxon>Tracheophyta</taxon>
        <taxon>Spermatophyta</taxon>
        <taxon>Magnoliopsida</taxon>
        <taxon>eudicotyledons</taxon>
        <taxon>Gunneridae</taxon>
        <taxon>Pentapetalae</taxon>
        <taxon>rosids</taxon>
        <taxon>malvids</taxon>
        <taxon>Malvales</taxon>
        <taxon>Malvaceae</taxon>
        <taxon>Malvoideae</taxon>
        <taxon>Gossypium</taxon>
    </lineage>
</organism>
<dbReference type="PROSITE" id="PS50878">
    <property type="entry name" value="RT_POL"/>
    <property type="match status" value="1"/>
</dbReference>
<evidence type="ECO:0000313" key="3">
    <source>
        <dbReference type="Proteomes" id="UP001358586"/>
    </source>
</evidence>
<gene>
    <name evidence="2" type="ORF">PVK06_017447</name>
</gene>
<dbReference type="InterPro" id="IPR000477">
    <property type="entry name" value="RT_dom"/>
</dbReference>
<protein>
    <recommendedName>
        <fullName evidence="1">Reverse transcriptase domain-containing protein</fullName>
    </recommendedName>
</protein>
<sequence length="205" mass="23603">MLIVLIPKFQNPKDFSQFCPISLCTVLYKLVMKVIDNRFKNIFLNIIVQEQVRFIAERNITDNIVITKEVIHSMKSNKSRKWMAIKIDLEKAYDRVLWDFIDASLLATGILNYLRNVIISAISNSSMQVLWNGVPTSKSKPIRGIRQGCPLFPYLFVLCMEWLGHSINLALSRGIWNSIRLSHLGLPLSHLFFADDLVIFYKADA</sequence>